<keyword evidence="4 8" id="KW-0547">Nucleotide-binding</keyword>
<feature type="binding site" evidence="8">
    <location>
        <position position="297"/>
    </location>
    <ligand>
        <name>L-glutamine</name>
        <dbReference type="ChEBI" id="CHEBI:58359"/>
    </ligand>
</feature>
<dbReference type="InterPro" id="IPR017926">
    <property type="entry name" value="GATASE"/>
</dbReference>
<dbReference type="Gene3D" id="3.50.30.20">
    <property type="entry name" value="Carbamoyl-phosphate synthase small subunit, N-terminal domain"/>
    <property type="match status" value="1"/>
</dbReference>
<dbReference type="EC" id="6.3.5.5" evidence="8"/>
<protein>
    <recommendedName>
        <fullName evidence="8">Carbamoyl phosphate synthase small chain</fullName>
        <ecNumber evidence="8">6.3.5.5</ecNumber>
    </recommendedName>
    <alternativeName>
        <fullName evidence="8">Carbamoyl phosphate synthetase glutamine chain</fullName>
    </alternativeName>
</protein>
<evidence type="ECO:0000313" key="11">
    <source>
        <dbReference type="EMBL" id="GFR37018.1"/>
    </source>
</evidence>
<dbReference type="SMART" id="SM01097">
    <property type="entry name" value="CPSase_sm_chain"/>
    <property type="match status" value="1"/>
</dbReference>
<dbReference type="GO" id="GO:0004088">
    <property type="term" value="F:carbamoyl-phosphate synthase (glutamine-hydrolyzing) activity"/>
    <property type="evidence" value="ECO:0007669"/>
    <property type="project" value="UniProtKB-UniRule"/>
</dbReference>
<dbReference type="GO" id="GO:0006526">
    <property type="term" value="P:L-arginine biosynthetic process"/>
    <property type="evidence" value="ECO:0007669"/>
    <property type="project" value="UniProtKB-UniRule"/>
</dbReference>
<feature type="region of interest" description="CPSase" evidence="8">
    <location>
        <begin position="1"/>
        <end position="176"/>
    </location>
</feature>
<reference evidence="11" key="1">
    <citation type="submission" date="2020-08" db="EMBL/GenBank/DDBJ databases">
        <authorList>
            <person name="Uke A."/>
            <person name="Chhe C."/>
            <person name="Baramee S."/>
            <person name="Kosugi A."/>
        </authorList>
    </citation>
    <scope>NUCLEOTIDE SEQUENCE</scope>
    <source>
        <strain evidence="11">DA-C8</strain>
    </source>
</reference>
<dbReference type="SUPFAM" id="SSF52317">
    <property type="entry name" value="Class I glutamine amidotransferase-like"/>
    <property type="match status" value="1"/>
</dbReference>
<dbReference type="Gene3D" id="3.40.50.880">
    <property type="match status" value="1"/>
</dbReference>
<feature type="compositionally biased region" description="Basic and acidic residues" evidence="9">
    <location>
        <begin position="367"/>
        <end position="376"/>
    </location>
</feature>
<comment type="pathway">
    <text evidence="8">Pyrimidine metabolism; UMP biosynthesis via de novo pathway; (S)-dihydroorotate from bicarbonate: step 1/3.</text>
</comment>
<gene>
    <name evidence="8 11" type="primary">carA</name>
    <name evidence="11" type="ORF">PRECH8_03140</name>
</gene>
<dbReference type="Pfam" id="PF00988">
    <property type="entry name" value="CPSase_sm_chain"/>
    <property type="match status" value="1"/>
</dbReference>
<dbReference type="Pfam" id="PF00117">
    <property type="entry name" value="GATase"/>
    <property type="match status" value="1"/>
</dbReference>
<feature type="binding site" evidence="8">
    <location>
        <position position="227"/>
    </location>
    <ligand>
        <name>L-glutamine</name>
        <dbReference type="ChEBI" id="CHEBI:58359"/>
    </ligand>
</feature>
<evidence type="ECO:0000256" key="7">
    <source>
        <dbReference type="ARBA" id="ARBA00048816"/>
    </source>
</evidence>
<comment type="pathway">
    <text evidence="1 8">Amino-acid biosynthesis; L-arginine biosynthesis; carbamoyl phosphate from bicarbonate: step 1/1.</text>
</comment>
<keyword evidence="12" id="KW-1185">Reference proteome</keyword>
<dbReference type="GO" id="GO:0006207">
    <property type="term" value="P:'de novo' pyrimidine nucleobase biosynthetic process"/>
    <property type="evidence" value="ECO:0007669"/>
    <property type="project" value="InterPro"/>
</dbReference>
<evidence type="ECO:0000256" key="1">
    <source>
        <dbReference type="ARBA" id="ARBA00005077"/>
    </source>
</evidence>
<keyword evidence="8" id="KW-0665">Pyrimidine biosynthesis</keyword>
<dbReference type="GO" id="GO:0005524">
    <property type="term" value="F:ATP binding"/>
    <property type="evidence" value="ECO:0007669"/>
    <property type="project" value="UniProtKB-UniRule"/>
</dbReference>
<dbReference type="Proteomes" id="UP000654993">
    <property type="component" value="Unassembled WGS sequence"/>
</dbReference>
<comment type="subunit">
    <text evidence="8">Composed of two chains; the small (or glutamine) chain promotes the hydrolysis of glutamine to ammonia, which is used by the large (or ammonia) chain to synthesize carbamoyl phosphate. Tetramer of heterodimers (alpha,beta)4.</text>
</comment>
<dbReference type="NCBIfam" id="NF009475">
    <property type="entry name" value="PRK12838.1"/>
    <property type="match status" value="1"/>
</dbReference>
<feature type="binding site" evidence="8">
    <location>
        <position position="225"/>
    </location>
    <ligand>
        <name>L-glutamine</name>
        <dbReference type="ChEBI" id="CHEBI:58359"/>
    </ligand>
</feature>
<comment type="function">
    <text evidence="8">Small subunit of the glutamine-dependent carbamoyl phosphate synthetase (CPSase). CPSase catalyzes the formation of carbamoyl phosphate from the ammonia moiety of glutamine, carbonate, and phosphate donated by ATP, constituting the first step of 2 biosynthetic pathways, one leading to arginine and/or urea and the other to pyrimidine nucleotides. The small subunit (glutamine amidotransferase) binds and cleaves glutamine to supply the large subunit with the substrate ammonia.</text>
</comment>
<feature type="binding site" evidence="8">
    <location>
        <position position="254"/>
    </location>
    <ligand>
        <name>L-glutamine</name>
        <dbReference type="ChEBI" id="CHEBI:58359"/>
    </ligand>
</feature>
<evidence type="ECO:0000313" key="12">
    <source>
        <dbReference type="Proteomes" id="UP000654993"/>
    </source>
</evidence>
<dbReference type="InterPro" id="IPR035686">
    <property type="entry name" value="CPSase_GATase1"/>
</dbReference>
<comment type="caution">
    <text evidence="11">The sequence shown here is derived from an EMBL/GenBank/DDBJ whole genome shotgun (WGS) entry which is preliminary data.</text>
</comment>
<dbReference type="HAMAP" id="MF_01209">
    <property type="entry name" value="CPSase_S_chain"/>
    <property type="match status" value="1"/>
</dbReference>
<organism evidence="11 12">
    <name type="scientific">Insulibacter thermoxylanivorax</name>
    <dbReference type="NCBI Taxonomy" id="2749268"/>
    <lineage>
        <taxon>Bacteria</taxon>
        <taxon>Bacillati</taxon>
        <taxon>Bacillota</taxon>
        <taxon>Bacilli</taxon>
        <taxon>Bacillales</taxon>
        <taxon>Paenibacillaceae</taxon>
        <taxon>Insulibacter</taxon>
    </lineage>
</organism>
<comment type="caution">
    <text evidence="8">Lacks conserved residue(s) required for the propagation of feature annotation.</text>
</comment>
<dbReference type="InterPro" id="IPR002474">
    <property type="entry name" value="CarbamoylP_synth_ssu_N"/>
</dbReference>
<dbReference type="InterPro" id="IPR050472">
    <property type="entry name" value="Anth_synth/Amidotransfase"/>
</dbReference>
<dbReference type="GO" id="GO:0006541">
    <property type="term" value="P:glutamine metabolic process"/>
    <property type="evidence" value="ECO:0007669"/>
    <property type="project" value="InterPro"/>
</dbReference>
<dbReference type="CDD" id="cd01744">
    <property type="entry name" value="GATase1_CPSase"/>
    <property type="match status" value="1"/>
</dbReference>
<dbReference type="InterPro" id="IPR036480">
    <property type="entry name" value="CarbP_synth_ssu_N_sf"/>
</dbReference>
<evidence type="ECO:0000256" key="2">
    <source>
        <dbReference type="ARBA" id="ARBA00007800"/>
    </source>
</evidence>
<dbReference type="GO" id="GO:0044205">
    <property type="term" value="P:'de novo' UMP biosynthetic process"/>
    <property type="evidence" value="ECO:0007669"/>
    <property type="project" value="UniProtKB-UniRule"/>
</dbReference>
<evidence type="ECO:0000256" key="8">
    <source>
        <dbReference type="HAMAP-Rule" id="MF_01209"/>
    </source>
</evidence>
<comment type="catalytic activity">
    <reaction evidence="7 8">
        <text>hydrogencarbonate + L-glutamine + 2 ATP + H2O = carbamoyl phosphate + L-glutamate + 2 ADP + phosphate + 2 H(+)</text>
        <dbReference type="Rhea" id="RHEA:18633"/>
        <dbReference type="ChEBI" id="CHEBI:15377"/>
        <dbReference type="ChEBI" id="CHEBI:15378"/>
        <dbReference type="ChEBI" id="CHEBI:17544"/>
        <dbReference type="ChEBI" id="CHEBI:29985"/>
        <dbReference type="ChEBI" id="CHEBI:30616"/>
        <dbReference type="ChEBI" id="CHEBI:43474"/>
        <dbReference type="ChEBI" id="CHEBI:58228"/>
        <dbReference type="ChEBI" id="CHEBI:58359"/>
        <dbReference type="ChEBI" id="CHEBI:456216"/>
        <dbReference type="EC" id="6.3.5.5"/>
    </reaction>
</comment>
<evidence type="ECO:0000256" key="3">
    <source>
        <dbReference type="ARBA" id="ARBA00022598"/>
    </source>
</evidence>
<dbReference type="InterPro" id="IPR006274">
    <property type="entry name" value="CarbamoylP_synth_ssu"/>
</dbReference>
<comment type="similarity">
    <text evidence="2 8">Belongs to the CarA family.</text>
</comment>
<feature type="domain" description="Carbamoyl-phosphate synthase small subunit N-terminal" evidence="10">
    <location>
        <begin position="1"/>
        <end position="131"/>
    </location>
</feature>
<feature type="region of interest" description="Disordered" evidence="9">
    <location>
        <begin position="367"/>
        <end position="395"/>
    </location>
</feature>
<feature type="binding site" evidence="8">
    <location>
        <position position="294"/>
    </location>
    <ligand>
        <name>L-glutamine</name>
        <dbReference type="ChEBI" id="CHEBI:58359"/>
    </ligand>
</feature>
<dbReference type="InterPro" id="IPR029062">
    <property type="entry name" value="Class_I_gatase-like"/>
</dbReference>
<keyword evidence="8" id="KW-0055">Arginine biosynthesis</keyword>
<name>A0A916QCT3_9BACL</name>
<comment type="catalytic activity">
    <reaction evidence="8">
        <text>L-glutamine + H2O = L-glutamate + NH4(+)</text>
        <dbReference type="Rhea" id="RHEA:15889"/>
        <dbReference type="ChEBI" id="CHEBI:15377"/>
        <dbReference type="ChEBI" id="CHEBI:28938"/>
        <dbReference type="ChEBI" id="CHEBI:29985"/>
        <dbReference type="ChEBI" id="CHEBI:58359"/>
    </reaction>
</comment>
<keyword evidence="3 8" id="KW-0436">Ligase</keyword>
<dbReference type="AlphaFoldDB" id="A0A916QCT3"/>
<dbReference type="NCBIfam" id="TIGR01368">
    <property type="entry name" value="CPSaseIIsmall"/>
    <property type="match status" value="1"/>
</dbReference>
<keyword evidence="6 8" id="KW-0315">Glutamine amidotransferase</keyword>
<evidence type="ECO:0000256" key="4">
    <source>
        <dbReference type="ARBA" id="ARBA00022741"/>
    </source>
</evidence>
<accession>A0A916QCT3</accession>
<dbReference type="PANTHER" id="PTHR43418:SF7">
    <property type="entry name" value="CARBAMOYL-PHOSPHATE SYNTHASE SMALL CHAIN"/>
    <property type="match status" value="1"/>
</dbReference>
<proteinExistence type="inferred from homology"/>
<dbReference type="PRINTS" id="PR00096">
    <property type="entry name" value="GATASE"/>
</dbReference>
<dbReference type="PROSITE" id="PS51273">
    <property type="entry name" value="GATASE_TYPE_1"/>
    <property type="match status" value="1"/>
</dbReference>
<evidence type="ECO:0000256" key="6">
    <source>
        <dbReference type="ARBA" id="ARBA00022962"/>
    </source>
</evidence>
<feature type="active site" evidence="8">
    <location>
        <position position="339"/>
    </location>
</feature>
<dbReference type="SUPFAM" id="SSF52021">
    <property type="entry name" value="Carbamoyl phosphate synthetase, small subunit N-terminal domain"/>
    <property type="match status" value="1"/>
</dbReference>
<reference evidence="11" key="2">
    <citation type="journal article" date="2021" name="Data Brief">
        <title>Draft genome sequence data of the facultative, thermophilic, xylanolytic bacterium Paenibacillus sp. strain DA-C8.</title>
        <authorList>
            <person name="Chhe C."/>
            <person name="Uke A."/>
            <person name="Baramee S."/>
            <person name="Ungkulpasvich U."/>
            <person name="Tachaapaikoon C."/>
            <person name="Pason P."/>
            <person name="Waeonukul R."/>
            <person name="Ratanakhanokchai K."/>
            <person name="Kosugi A."/>
        </authorList>
    </citation>
    <scope>NUCLEOTIDE SEQUENCE</scope>
    <source>
        <strain evidence="11">DA-C8</strain>
    </source>
</reference>
<keyword evidence="5 8" id="KW-0067">ATP-binding</keyword>
<dbReference type="EMBL" id="BMAQ01000002">
    <property type="protein sequence ID" value="GFR37018.1"/>
    <property type="molecule type" value="Genomic_DNA"/>
</dbReference>
<sequence length="395" mass="43244">MKAKLYLADDTVLSGKAFGAQGETVGDLIFYTGMTGYQEMLTNPANSGKILTFTYPLIGNYGLSREDSEALTPWVQGIIVREYADYASNWRAVSDLDMFMKKHGIIGISDIDTRMLTRILRRRGRMKAVLTTYDKTDAELKERLHADPEPADLVARVSTRHVQRIPGTRIGRGSGKRVVIIDYGCKMSIMQALIDRGVDLVIVPYDTPASEILDLGPDGVLLSNGPGDPKHLLSTSVPVVQQLLGTVPLFGIGLGHQVFALASGADTIRMTSDHRGSQPVKDLLSGRSLITSQNHEYTVEPSSLARSGLIVTHLNQHDQSIEGLMHPKHSAFSVQFYPEASPGSEDCVYLFDRFLSMIEKYQERPMGKRVNAERQRAAASGDGDGKHTILEGAGA</sequence>
<feature type="binding site" evidence="8">
    <location>
        <position position="257"/>
    </location>
    <ligand>
        <name>L-glutamine</name>
        <dbReference type="ChEBI" id="CHEBI:58359"/>
    </ligand>
</feature>
<dbReference type="PRINTS" id="PR00099">
    <property type="entry name" value="CPSGATASE"/>
</dbReference>
<evidence type="ECO:0000259" key="10">
    <source>
        <dbReference type="SMART" id="SM01097"/>
    </source>
</evidence>
<dbReference type="PANTHER" id="PTHR43418">
    <property type="entry name" value="MULTIFUNCTIONAL TRYPTOPHAN BIOSYNTHESIS PROTEIN-RELATED"/>
    <property type="match status" value="1"/>
</dbReference>
<evidence type="ECO:0000256" key="5">
    <source>
        <dbReference type="ARBA" id="ARBA00022840"/>
    </source>
</evidence>
<dbReference type="RefSeq" id="WP_200965315.1">
    <property type="nucleotide sequence ID" value="NZ_BMAQ01000002.1"/>
</dbReference>
<keyword evidence="8" id="KW-0028">Amino-acid biosynthesis</keyword>
<evidence type="ECO:0000256" key="9">
    <source>
        <dbReference type="SAM" id="MobiDB-lite"/>
    </source>
</evidence>